<evidence type="ECO:0000313" key="3">
    <source>
        <dbReference type="Proteomes" id="UP000471633"/>
    </source>
</evidence>
<reference evidence="2" key="4">
    <citation type="journal article" date="2022" name="PLoS Pathog.">
        <title>Chromosome-level genome of Schistosoma haematobium underpins genome-wide explorations of molecular variation.</title>
        <authorList>
            <person name="Stroehlein A.J."/>
            <person name="Korhonen P.K."/>
            <person name="Lee V.V."/>
            <person name="Ralph S.A."/>
            <person name="Mentink-Kane M."/>
            <person name="You H."/>
            <person name="McManus D.P."/>
            <person name="Tchuente L.T."/>
            <person name="Stothard J.R."/>
            <person name="Kaur P."/>
            <person name="Dudchenko O."/>
            <person name="Aiden E.L."/>
            <person name="Yang B."/>
            <person name="Yang H."/>
            <person name="Emery A.M."/>
            <person name="Webster B.L."/>
            <person name="Brindley P.J."/>
            <person name="Rollinson D."/>
            <person name="Chang B.C.H."/>
            <person name="Gasser R.B."/>
            <person name="Young N.D."/>
        </authorList>
    </citation>
    <scope>NUCLEOTIDE SEQUENCE</scope>
</reference>
<protein>
    <submittedName>
        <fullName evidence="2">Uncharacterized protein</fullName>
    </submittedName>
</protein>
<dbReference type="RefSeq" id="XP_051073348.1">
    <property type="nucleotide sequence ID" value="XM_051212429.1"/>
</dbReference>
<reference evidence="2" key="3">
    <citation type="submission" date="2021-06" db="EMBL/GenBank/DDBJ databases">
        <title>Chromosome-level genome assembly for S. haematobium.</title>
        <authorList>
            <person name="Stroehlein A.J."/>
        </authorList>
    </citation>
    <scope>NUCLEOTIDE SEQUENCE</scope>
</reference>
<dbReference type="GeneID" id="24593271"/>
<reference evidence="2" key="2">
    <citation type="journal article" date="2019" name="Gigascience">
        <title>High-quality Schistosoma haematobium genome achieved by single-molecule and long-range sequencing.</title>
        <authorList>
            <person name="Stroehlein A.J."/>
            <person name="Korhonen P.K."/>
            <person name="Chong T.M."/>
            <person name="Lim Y.L."/>
            <person name="Chan K.G."/>
            <person name="Webster B."/>
            <person name="Rollinson D."/>
            <person name="Brindley P.J."/>
            <person name="Gasser R.B."/>
            <person name="Young N.D."/>
        </authorList>
    </citation>
    <scope>NUCLEOTIDE SEQUENCE</scope>
</reference>
<name>A0A922LUR8_SCHHA</name>
<dbReference type="CTD" id="24593271"/>
<feature type="region of interest" description="Disordered" evidence="1">
    <location>
        <begin position="1"/>
        <end position="47"/>
    </location>
</feature>
<reference evidence="2" key="1">
    <citation type="journal article" date="2012" name="Nat. Genet.">
        <title>Whole-genome sequence of Schistosoma haematobium.</title>
        <authorList>
            <person name="Young N.D."/>
            <person name="Jex A.R."/>
            <person name="Li B."/>
            <person name="Liu S."/>
            <person name="Yang L."/>
            <person name="Xiong Z."/>
            <person name="Li Y."/>
            <person name="Cantacessi C."/>
            <person name="Hall R.S."/>
            <person name="Xu X."/>
            <person name="Chen F."/>
            <person name="Wu X."/>
            <person name="Zerlotini A."/>
            <person name="Oliveira G."/>
            <person name="Hofmann A."/>
            <person name="Zhang G."/>
            <person name="Fang X."/>
            <person name="Kang Y."/>
            <person name="Campbell B.E."/>
            <person name="Loukas A."/>
            <person name="Ranganathan S."/>
            <person name="Rollinson D."/>
            <person name="Rinaldi G."/>
            <person name="Brindley P.J."/>
            <person name="Yang H."/>
            <person name="Wang J."/>
            <person name="Wang J."/>
            <person name="Gasser R.B."/>
        </authorList>
    </citation>
    <scope>NUCLEOTIDE SEQUENCE</scope>
</reference>
<organism evidence="2 3">
    <name type="scientific">Schistosoma haematobium</name>
    <name type="common">Blood fluke</name>
    <dbReference type="NCBI Taxonomy" id="6185"/>
    <lineage>
        <taxon>Eukaryota</taxon>
        <taxon>Metazoa</taxon>
        <taxon>Spiralia</taxon>
        <taxon>Lophotrochozoa</taxon>
        <taxon>Platyhelminthes</taxon>
        <taxon>Trematoda</taxon>
        <taxon>Digenea</taxon>
        <taxon>Strigeidida</taxon>
        <taxon>Schistosomatoidea</taxon>
        <taxon>Schistosomatidae</taxon>
        <taxon>Schistosoma</taxon>
    </lineage>
</organism>
<dbReference type="AlphaFoldDB" id="A0A922LUR8"/>
<evidence type="ECO:0000313" key="2">
    <source>
        <dbReference type="EMBL" id="KAH9594188.1"/>
    </source>
</evidence>
<keyword evidence="3" id="KW-1185">Reference proteome</keyword>
<sequence>MSAAVSGNGQAHRLPSQISHHPPQFRQPTDKPPHNQVLRTSGVPDQNEVASFVSQPSVSGLNYRQHGHMIQSGNIVNDNVPVNPRFISRNPMSVVNRLPAVTPQSMMPHNSRLPRLDEGESATVNAKEPGENTLRQNFARLQQVRINNCGLNGGLHNASGVQHQTDEVNGSSSIVGMGNPASSRLQHIVAPKFPSTRPTSQAVPHLDLRKPPLESALPQSIITSTSPVANQPKSSVNASISSPVNRSSGAAMAFAVTTSTTTTTTTTTSVPTSTTTMTTVTTTTSDVFNSNFARQSATSNLLSGFSNRSSAHQISLLGENVSTKNITTTVTNNSTCISNNHKMHSNQPGLRSRASKQLSNRQNSGVIPQKLHHAHHLHQQNNPNHISKKSEVRFHIVLVHLNLI</sequence>
<dbReference type="Proteomes" id="UP000471633">
    <property type="component" value="Unassembled WGS sequence"/>
</dbReference>
<dbReference type="EMBL" id="AMPZ03000001">
    <property type="protein sequence ID" value="KAH9594188.1"/>
    <property type="molecule type" value="Genomic_DNA"/>
</dbReference>
<accession>A0A922LUR8</accession>
<gene>
    <name evidence="2" type="ORF">MS3_00004507</name>
</gene>
<feature type="region of interest" description="Disordered" evidence="1">
    <location>
        <begin position="225"/>
        <end position="244"/>
    </location>
</feature>
<feature type="region of interest" description="Disordered" evidence="1">
    <location>
        <begin position="338"/>
        <end position="362"/>
    </location>
</feature>
<comment type="caution">
    <text evidence="2">The sequence shown here is derived from an EMBL/GenBank/DDBJ whole genome shotgun (WGS) entry which is preliminary data.</text>
</comment>
<evidence type="ECO:0000256" key="1">
    <source>
        <dbReference type="SAM" id="MobiDB-lite"/>
    </source>
</evidence>
<proteinExistence type="predicted"/>